<dbReference type="FunCoup" id="A0A7M7JBB0">
    <property type="interactions" value="1062"/>
</dbReference>
<dbReference type="AlphaFoldDB" id="A0A7M7JBB0"/>
<dbReference type="InterPro" id="IPR015865">
    <property type="entry name" value="Riboflavin_kinase_bac/euk"/>
</dbReference>
<protein>
    <recommendedName>
        <fullName evidence="2">riboflavin kinase</fullName>
        <ecNumber evidence="2">2.7.1.26</ecNumber>
    </recommendedName>
</protein>
<keyword evidence="10" id="KW-1185">Reference proteome</keyword>
<dbReference type="CTD" id="55312"/>
<dbReference type="InterPro" id="IPR023465">
    <property type="entry name" value="Riboflavin_kinase_dom_sf"/>
</dbReference>
<evidence type="ECO:0000256" key="4">
    <source>
        <dbReference type="ARBA" id="ARBA00022643"/>
    </source>
</evidence>
<evidence type="ECO:0000313" key="10">
    <source>
        <dbReference type="Proteomes" id="UP000594260"/>
    </source>
</evidence>
<dbReference type="Gene3D" id="2.40.30.30">
    <property type="entry name" value="Riboflavin kinase-like"/>
    <property type="match status" value="1"/>
</dbReference>
<evidence type="ECO:0000256" key="2">
    <source>
        <dbReference type="ARBA" id="ARBA00012105"/>
    </source>
</evidence>
<dbReference type="PANTHER" id="PTHR22749">
    <property type="entry name" value="RIBOFLAVIN KINASE/FMN ADENYLYLTRANSFERASE"/>
    <property type="match status" value="1"/>
</dbReference>
<dbReference type="OrthoDB" id="276388at2759"/>
<dbReference type="GeneID" id="111245426"/>
<dbReference type="GO" id="GO:0005524">
    <property type="term" value="F:ATP binding"/>
    <property type="evidence" value="ECO:0007669"/>
    <property type="project" value="UniProtKB-KW"/>
</dbReference>
<keyword evidence="3" id="KW-0285">Flavoprotein</keyword>
<keyword evidence="7" id="KW-0067">ATP-binding</keyword>
<dbReference type="SMART" id="SM00904">
    <property type="entry name" value="Flavokinase"/>
    <property type="match status" value="1"/>
</dbReference>
<accession>A0A7M7JBB0</accession>
<dbReference type="Proteomes" id="UP000594260">
    <property type="component" value="Unplaced"/>
</dbReference>
<sequence>MQTTLQTVIFLVDSKVTCVKQNHCGYVTKAIKSFCNIAVFLNTVLRVCRVLHDHRPGIILPLSLTVRTAIARYSYNFLTSCIAVKHLSSANSTRSSANPAMKPVYLTGTVIHGRGRGASGLGCPTANIDEISVARDLPKDFKYGIYYGWAKLMPGSSTVEGTGQLFKMAASVGTCPFFRNESLSVEVHLIHKFPKNFYGATLKVVFLGYLRGEKDYNSVDELIAAIRKDIEDAKAALDTVEAQKAKDDPFFSD</sequence>
<organism evidence="9 10">
    <name type="scientific">Varroa destructor</name>
    <name type="common">Honeybee mite</name>
    <dbReference type="NCBI Taxonomy" id="109461"/>
    <lineage>
        <taxon>Eukaryota</taxon>
        <taxon>Metazoa</taxon>
        <taxon>Ecdysozoa</taxon>
        <taxon>Arthropoda</taxon>
        <taxon>Chelicerata</taxon>
        <taxon>Arachnida</taxon>
        <taxon>Acari</taxon>
        <taxon>Parasitiformes</taxon>
        <taxon>Mesostigmata</taxon>
        <taxon>Gamasina</taxon>
        <taxon>Dermanyssoidea</taxon>
        <taxon>Varroidae</taxon>
        <taxon>Varroa</taxon>
    </lineage>
</organism>
<evidence type="ECO:0000313" key="9">
    <source>
        <dbReference type="EnsemblMetazoa" id="XP_022649522"/>
    </source>
</evidence>
<dbReference type="SUPFAM" id="SSF82114">
    <property type="entry name" value="Riboflavin kinase-like"/>
    <property type="match status" value="1"/>
</dbReference>
<dbReference type="InterPro" id="IPR023468">
    <property type="entry name" value="Riboflavin_kinase"/>
</dbReference>
<dbReference type="KEGG" id="vde:111245426"/>
<evidence type="ECO:0000256" key="7">
    <source>
        <dbReference type="ARBA" id="ARBA00022840"/>
    </source>
</evidence>
<evidence type="ECO:0000256" key="5">
    <source>
        <dbReference type="ARBA" id="ARBA00022679"/>
    </source>
</evidence>
<dbReference type="OMA" id="WANIDNG"/>
<comment type="pathway">
    <text evidence="1">Cofactor biosynthesis; FMN biosynthesis; FMN from riboflavin (ATP route): step 1/1.</text>
</comment>
<dbReference type="Pfam" id="PF01687">
    <property type="entry name" value="Flavokinase"/>
    <property type="match status" value="1"/>
</dbReference>
<dbReference type="RefSeq" id="XP_022649522.1">
    <property type="nucleotide sequence ID" value="XM_022793787.1"/>
</dbReference>
<dbReference type="PANTHER" id="PTHR22749:SF6">
    <property type="entry name" value="RIBOFLAVIN KINASE"/>
    <property type="match status" value="1"/>
</dbReference>
<dbReference type="GO" id="GO:0009231">
    <property type="term" value="P:riboflavin biosynthetic process"/>
    <property type="evidence" value="ECO:0007669"/>
    <property type="project" value="InterPro"/>
</dbReference>
<keyword evidence="6" id="KW-0547">Nucleotide-binding</keyword>
<reference evidence="9" key="1">
    <citation type="submission" date="2021-01" db="UniProtKB">
        <authorList>
            <consortium name="EnsemblMetazoa"/>
        </authorList>
    </citation>
    <scope>IDENTIFICATION</scope>
</reference>
<dbReference type="UniPathway" id="UPA00276">
    <property type="reaction ID" value="UER00406"/>
</dbReference>
<proteinExistence type="predicted"/>
<evidence type="ECO:0000259" key="8">
    <source>
        <dbReference type="SMART" id="SM00904"/>
    </source>
</evidence>
<dbReference type="InParanoid" id="A0A7M7JBB0"/>
<evidence type="ECO:0000256" key="6">
    <source>
        <dbReference type="ARBA" id="ARBA00022741"/>
    </source>
</evidence>
<name>A0A7M7JBB0_VARDE</name>
<keyword evidence="5" id="KW-0808">Transferase</keyword>
<dbReference type="EC" id="2.7.1.26" evidence="2"/>
<feature type="domain" description="Riboflavin kinase" evidence="8">
    <location>
        <begin position="101"/>
        <end position="238"/>
    </location>
</feature>
<dbReference type="GO" id="GO:0009398">
    <property type="term" value="P:FMN biosynthetic process"/>
    <property type="evidence" value="ECO:0007669"/>
    <property type="project" value="UniProtKB-UniPathway"/>
</dbReference>
<dbReference type="EnsemblMetazoa" id="XM_022793787">
    <property type="protein sequence ID" value="XP_022649522"/>
    <property type="gene ID" value="LOC111245426"/>
</dbReference>
<dbReference type="GO" id="GO:0008531">
    <property type="term" value="F:riboflavin kinase activity"/>
    <property type="evidence" value="ECO:0007669"/>
    <property type="project" value="UniProtKB-EC"/>
</dbReference>
<keyword evidence="4" id="KW-0288">FMN</keyword>
<evidence type="ECO:0000256" key="1">
    <source>
        <dbReference type="ARBA" id="ARBA00005201"/>
    </source>
</evidence>
<evidence type="ECO:0000256" key="3">
    <source>
        <dbReference type="ARBA" id="ARBA00022630"/>
    </source>
</evidence>